<protein>
    <submittedName>
        <fullName evidence="2">Uncharacterized protein</fullName>
    </submittedName>
</protein>
<proteinExistence type="predicted"/>
<gene>
    <name evidence="2" type="ORF">NDU88_000448</name>
</gene>
<reference evidence="2" key="1">
    <citation type="journal article" date="2022" name="bioRxiv">
        <title>Sequencing and chromosome-scale assembly of the giantPleurodeles waltlgenome.</title>
        <authorList>
            <person name="Brown T."/>
            <person name="Elewa A."/>
            <person name="Iarovenko S."/>
            <person name="Subramanian E."/>
            <person name="Araus A.J."/>
            <person name="Petzold A."/>
            <person name="Susuki M."/>
            <person name="Suzuki K.-i.T."/>
            <person name="Hayashi T."/>
            <person name="Toyoda A."/>
            <person name="Oliveira C."/>
            <person name="Osipova E."/>
            <person name="Leigh N.D."/>
            <person name="Simon A."/>
            <person name="Yun M.H."/>
        </authorList>
    </citation>
    <scope>NUCLEOTIDE SEQUENCE</scope>
    <source>
        <strain evidence="2">20211129_DDA</strain>
        <tissue evidence="2">Liver</tissue>
    </source>
</reference>
<dbReference type="AlphaFoldDB" id="A0AAV7S4L3"/>
<accession>A0AAV7S4L3</accession>
<feature type="compositionally biased region" description="Polar residues" evidence="1">
    <location>
        <begin position="209"/>
        <end position="219"/>
    </location>
</feature>
<organism evidence="2 3">
    <name type="scientific">Pleurodeles waltl</name>
    <name type="common">Iberian ribbed newt</name>
    <dbReference type="NCBI Taxonomy" id="8319"/>
    <lineage>
        <taxon>Eukaryota</taxon>
        <taxon>Metazoa</taxon>
        <taxon>Chordata</taxon>
        <taxon>Craniata</taxon>
        <taxon>Vertebrata</taxon>
        <taxon>Euteleostomi</taxon>
        <taxon>Amphibia</taxon>
        <taxon>Batrachia</taxon>
        <taxon>Caudata</taxon>
        <taxon>Salamandroidea</taxon>
        <taxon>Salamandridae</taxon>
        <taxon>Pleurodelinae</taxon>
        <taxon>Pleurodeles</taxon>
    </lineage>
</organism>
<name>A0AAV7S4L3_PLEWA</name>
<dbReference type="EMBL" id="JANPWB010000008">
    <property type="protein sequence ID" value="KAJ1159944.1"/>
    <property type="molecule type" value="Genomic_DNA"/>
</dbReference>
<evidence type="ECO:0000256" key="1">
    <source>
        <dbReference type="SAM" id="MobiDB-lite"/>
    </source>
</evidence>
<evidence type="ECO:0000313" key="3">
    <source>
        <dbReference type="Proteomes" id="UP001066276"/>
    </source>
</evidence>
<evidence type="ECO:0000313" key="2">
    <source>
        <dbReference type="EMBL" id="KAJ1159944.1"/>
    </source>
</evidence>
<feature type="region of interest" description="Disordered" evidence="1">
    <location>
        <begin position="46"/>
        <end position="79"/>
    </location>
</feature>
<feature type="region of interest" description="Disordered" evidence="1">
    <location>
        <begin position="205"/>
        <end position="297"/>
    </location>
</feature>
<feature type="compositionally biased region" description="Basic and acidic residues" evidence="1">
    <location>
        <begin position="232"/>
        <end position="243"/>
    </location>
</feature>
<comment type="caution">
    <text evidence="2">The sequence shown here is derived from an EMBL/GenBank/DDBJ whole genome shotgun (WGS) entry which is preliminary data.</text>
</comment>
<sequence length="316" mass="32948">MTRPRPYRHYTVQLTSWQSGPFQLPYFLPRITPAVSEAANWLTPATGSDLVSGPRRERLGGAGTSELKPADAAAPAASGEFPGPAFLHAGGRGEGAAFGSGDLVLSSGVGQHGVFAKQEAEGDPKIPLSKKWPTMLQWSSDEEGNDAGSDRCGTSEGYPAVGSGGVQGLALGAGGWEGEVGGLNTSAYEEGSVGEEELGLDYEWDIISSPGTPDLSWQGQRDVGEEDPGEQDAARGRWGEEKAGPWAASRIASTGVSRRRSGAADASTGRYGGEGVAPPRRRGPEGATSGPVQTAVKPERGVFQLCEMWWIGCECG</sequence>
<feature type="compositionally biased region" description="Low complexity" evidence="1">
    <location>
        <begin position="70"/>
        <end position="79"/>
    </location>
</feature>
<keyword evidence="3" id="KW-1185">Reference proteome</keyword>
<dbReference type="Proteomes" id="UP001066276">
    <property type="component" value="Chromosome 4_2"/>
</dbReference>